<dbReference type="InterPro" id="IPR013870">
    <property type="entry name" value="Ribosomal_mL54"/>
</dbReference>
<sequence>MYRRYLSSSSVFSATSHRAMAMKPGTPIPGLDKIYPISKDGSSRAPVALPREEYPQWVNELTRPLPTLAKLRGMRVEDASDRDMKRYLKLVRKAKIKSNNESRAKS</sequence>
<keyword evidence="3" id="KW-0689">Ribosomal protein</keyword>
<dbReference type="Pfam" id="PF08561">
    <property type="entry name" value="Ribosomal_L37"/>
    <property type="match status" value="1"/>
</dbReference>
<dbReference type="GO" id="GO:0005739">
    <property type="term" value="C:mitochondrion"/>
    <property type="evidence" value="ECO:0007669"/>
    <property type="project" value="UniProtKB-SubCell"/>
</dbReference>
<protein>
    <recommendedName>
        <fullName evidence="7">Large ribosomal subunit protein mL54</fullName>
    </recommendedName>
</protein>
<evidence type="ECO:0000256" key="5">
    <source>
        <dbReference type="ARBA" id="ARBA00023274"/>
    </source>
</evidence>
<comment type="subcellular location">
    <subcellularLocation>
        <location evidence="1">Mitochondrion</location>
    </subcellularLocation>
</comment>
<keyword evidence="4" id="KW-0496">Mitochondrion</keyword>
<dbReference type="GO" id="GO:0005840">
    <property type="term" value="C:ribosome"/>
    <property type="evidence" value="ECO:0007669"/>
    <property type="project" value="UniProtKB-KW"/>
</dbReference>
<keyword evidence="9" id="KW-1185">Reference proteome</keyword>
<evidence type="ECO:0000256" key="4">
    <source>
        <dbReference type="ARBA" id="ARBA00023128"/>
    </source>
</evidence>
<evidence type="ECO:0000313" key="9">
    <source>
        <dbReference type="Proteomes" id="UP001530377"/>
    </source>
</evidence>
<reference evidence="8 9" key="1">
    <citation type="submission" date="2024-10" db="EMBL/GenBank/DDBJ databases">
        <title>Updated reference genomes for cyclostephanoid diatoms.</title>
        <authorList>
            <person name="Roberts W.R."/>
            <person name="Alverson A.J."/>
        </authorList>
    </citation>
    <scope>NUCLEOTIDE SEQUENCE [LARGE SCALE GENOMIC DNA]</scope>
    <source>
        <strain evidence="8 9">AJA228-03</strain>
    </source>
</reference>
<accession>A0ABD3RVJ1</accession>
<gene>
    <name evidence="8" type="ORF">ACHAXA_002175</name>
</gene>
<evidence type="ECO:0000256" key="7">
    <source>
        <dbReference type="ARBA" id="ARBA00035179"/>
    </source>
</evidence>
<proteinExistence type="inferred from homology"/>
<keyword evidence="2" id="KW-0809">Transit peptide</keyword>
<dbReference type="PANTHER" id="PTHR28595:SF1">
    <property type="entry name" value="LARGE RIBOSOMAL SUBUNIT PROTEIN ML54"/>
    <property type="match status" value="1"/>
</dbReference>
<comment type="caution">
    <text evidence="8">The sequence shown here is derived from an EMBL/GenBank/DDBJ whole genome shotgun (WGS) entry which is preliminary data.</text>
</comment>
<dbReference type="EMBL" id="JALLPB020000158">
    <property type="protein sequence ID" value="KAL3816229.1"/>
    <property type="molecule type" value="Genomic_DNA"/>
</dbReference>
<organism evidence="8 9">
    <name type="scientific">Cyclostephanos tholiformis</name>
    <dbReference type="NCBI Taxonomy" id="382380"/>
    <lineage>
        <taxon>Eukaryota</taxon>
        <taxon>Sar</taxon>
        <taxon>Stramenopiles</taxon>
        <taxon>Ochrophyta</taxon>
        <taxon>Bacillariophyta</taxon>
        <taxon>Coscinodiscophyceae</taxon>
        <taxon>Thalassiosirophycidae</taxon>
        <taxon>Stephanodiscales</taxon>
        <taxon>Stephanodiscaceae</taxon>
        <taxon>Cyclostephanos</taxon>
    </lineage>
</organism>
<dbReference type="PANTHER" id="PTHR28595">
    <property type="entry name" value="39S RIBOSOMAL PROTEIN L54, MITOCHONDRIAL"/>
    <property type="match status" value="1"/>
</dbReference>
<comment type="similarity">
    <text evidence="6">Belongs to the mitochondrion-specific ribosomal protein mL54 family.</text>
</comment>
<keyword evidence="5" id="KW-0687">Ribonucleoprotein</keyword>
<dbReference type="GO" id="GO:1990904">
    <property type="term" value="C:ribonucleoprotein complex"/>
    <property type="evidence" value="ECO:0007669"/>
    <property type="project" value="UniProtKB-KW"/>
</dbReference>
<evidence type="ECO:0000256" key="2">
    <source>
        <dbReference type="ARBA" id="ARBA00022946"/>
    </source>
</evidence>
<evidence type="ECO:0000256" key="3">
    <source>
        <dbReference type="ARBA" id="ARBA00022980"/>
    </source>
</evidence>
<name>A0ABD3RVJ1_9STRA</name>
<dbReference type="AlphaFoldDB" id="A0ABD3RVJ1"/>
<evidence type="ECO:0000256" key="1">
    <source>
        <dbReference type="ARBA" id="ARBA00004173"/>
    </source>
</evidence>
<dbReference type="Proteomes" id="UP001530377">
    <property type="component" value="Unassembled WGS sequence"/>
</dbReference>
<evidence type="ECO:0000313" key="8">
    <source>
        <dbReference type="EMBL" id="KAL3816229.1"/>
    </source>
</evidence>
<evidence type="ECO:0000256" key="6">
    <source>
        <dbReference type="ARBA" id="ARBA00033752"/>
    </source>
</evidence>